<name>A0ABP4QQB5_9ACTN</name>
<dbReference type="Proteomes" id="UP001500064">
    <property type="component" value="Unassembled WGS sequence"/>
</dbReference>
<dbReference type="EMBL" id="BAAAMU010000006">
    <property type="protein sequence ID" value="GAA1618265.1"/>
    <property type="molecule type" value="Genomic_DNA"/>
</dbReference>
<reference evidence="2" key="1">
    <citation type="journal article" date="2019" name="Int. J. Syst. Evol. Microbiol.">
        <title>The Global Catalogue of Microorganisms (GCM) 10K type strain sequencing project: providing services to taxonomists for standard genome sequencing and annotation.</title>
        <authorList>
            <consortium name="The Broad Institute Genomics Platform"/>
            <consortium name="The Broad Institute Genome Sequencing Center for Infectious Disease"/>
            <person name="Wu L."/>
            <person name="Ma J."/>
        </authorList>
    </citation>
    <scope>NUCLEOTIDE SEQUENCE [LARGE SCALE GENOMIC DNA]</scope>
    <source>
        <strain evidence="2">JCM 13929</strain>
    </source>
</reference>
<sequence length="84" mass="9557">MPCQHRGRCQTKPLGWFLKHRAPAVARETLETGGNLAFDDRWPYRLRHDHRNIVRLSPPAPIVAEHAEAALGIVFKHMIIDPAT</sequence>
<accession>A0ABP4QQB5</accession>
<gene>
    <name evidence="1" type="ORF">GCM10009733_013240</name>
</gene>
<evidence type="ECO:0000313" key="2">
    <source>
        <dbReference type="Proteomes" id="UP001500064"/>
    </source>
</evidence>
<organism evidence="1 2">
    <name type="scientific">Nonomuraea maheshkhaliensis</name>
    <dbReference type="NCBI Taxonomy" id="419590"/>
    <lineage>
        <taxon>Bacteria</taxon>
        <taxon>Bacillati</taxon>
        <taxon>Actinomycetota</taxon>
        <taxon>Actinomycetes</taxon>
        <taxon>Streptosporangiales</taxon>
        <taxon>Streptosporangiaceae</taxon>
        <taxon>Nonomuraea</taxon>
    </lineage>
</organism>
<keyword evidence="2" id="KW-1185">Reference proteome</keyword>
<comment type="caution">
    <text evidence="1">The sequence shown here is derived from an EMBL/GenBank/DDBJ whole genome shotgun (WGS) entry which is preliminary data.</text>
</comment>
<proteinExistence type="predicted"/>
<protein>
    <submittedName>
        <fullName evidence="1">Uncharacterized protein</fullName>
    </submittedName>
</protein>
<evidence type="ECO:0000313" key="1">
    <source>
        <dbReference type="EMBL" id="GAA1618265.1"/>
    </source>
</evidence>